<evidence type="ECO:0000313" key="1">
    <source>
        <dbReference type="EMBL" id="KAI8531807.1"/>
    </source>
</evidence>
<reference evidence="1" key="1">
    <citation type="submission" date="2022-02" db="EMBL/GenBank/DDBJ databases">
        <title>Plant Genome Project.</title>
        <authorList>
            <person name="Zhang R.-G."/>
        </authorList>
    </citation>
    <scope>NUCLEOTIDE SEQUENCE</scope>
    <source>
        <strain evidence="1">AT1</strain>
    </source>
</reference>
<comment type="caution">
    <text evidence="1">The sequence shown here is derived from an EMBL/GenBank/DDBJ whole genome shotgun (WGS) entry which is preliminary data.</text>
</comment>
<dbReference type="Proteomes" id="UP001062846">
    <property type="component" value="Chromosome 11"/>
</dbReference>
<name>A0ACC0LU15_RHOML</name>
<dbReference type="EMBL" id="CM046398">
    <property type="protein sequence ID" value="KAI8531807.1"/>
    <property type="molecule type" value="Genomic_DNA"/>
</dbReference>
<evidence type="ECO:0000313" key="2">
    <source>
        <dbReference type="Proteomes" id="UP001062846"/>
    </source>
</evidence>
<protein>
    <submittedName>
        <fullName evidence="1">Uncharacterized protein</fullName>
    </submittedName>
</protein>
<accession>A0ACC0LU15</accession>
<gene>
    <name evidence="1" type="ORF">RHMOL_Rhmol11G0164700</name>
</gene>
<sequence length="100" mass="10854">MLLWTDSGPKGWGGASLRNSRGCLLDGRRFCISANSAFLAEASILREACLFAKALNLCNVLIERDCASLISLSVSELAPPWDVSALLTDIRKISAELDFH</sequence>
<organism evidence="1 2">
    <name type="scientific">Rhododendron molle</name>
    <name type="common">Chinese azalea</name>
    <name type="synonym">Azalea mollis</name>
    <dbReference type="NCBI Taxonomy" id="49168"/>
    <lineage>
        <taxon>Eukaryota</taxon>
        <taxon>Viridiplantae</taxon>
        <taxon>Streptophyta</taxon>
        <taxon>Embryophyta</taxon>
        <taxon>Tracheophyta</taxon>
        <taxon>Spermatophyta</taxon>
        <taxon>Magnoliopsida</taxon>
        <taxon>eudicotyledons</taxon>
        <taxon>Gunneridae</taxon>
        <taxon>Pentapetalae</taxon>
        <taxon>asterids</taxon>
        <taxon>Ericales</taxon>
        <taxon>Ericaceae</taxon>
        <taxon>Ericoideae</taxon>
        <taxon>Rhodoreae</taxon>
        <taxon>Rhododendron</taxon>
    </lineage>
</organism>
<proteinExistence type="predicted"/>
<keyword evidence="2" id="KW-1185">Reference proteome</keyword>